<proteinExistence type="predicted"/>
<gene>
    <name evidence="1" type="ORF">HPB47_024363</name>
</gene>
<evidence type="ECO:0000313" key="1">
    <source>
        <dbReference type="EMBL" id="KAG0428669.1"/>
    </source>
</evidence>
<dbReference type="Proteomes" id="UP000805193">
    <property type="component" value="Unassembled WGS sequence"/>
</dbReference>
<sequence length="58" mass="6117">MIDDTLLRELLIRRLPANVQMALVIATALDLTALVTLADAVTEVVTPSVANVASATQN</sequence>
<feature type="non-terminal residue" evidence="1">
    <location>
        <position position="58"/>
    </location>
</feature>
<protein>
    <submittedName>
        <fullName evidence="1">Uncharacterized protein</fullName>
    </submittedName>
</protein>
<reference evidence="1 2" key="1">
    <citation type="journal article" date="2020" name="Cell">
        <title>Large-Scale Comparative Analyses of Tick Genomes Elucidate Their Genetic Diversity and Vector Capacities.</title>
        <authorList>
            <consortium name="Tick Genome and Microbiome Consortium (TIGMIC)"/>
            <person name="Jia N."/>
            <person name="Wang J."/>
            <person name="Shi W."/>
            <person name="Du L."/>
            <person name="Sun Y."/>
            <person name="Zhan W."/>
            <person name="Jiang J.F."/>
            <person name="Wang Q."/>
            <person name="Zhang B."/>
            <person name="Ji P."/>
            <person name="Bell-Sakyi L."/>
            <person name="Cui X.M."/>
            <person name="Yuan T.T."/>
            <person name="Jiang B.G."/>
            <person name="Yang W.F."/>
            <person name="Lam T.T."/>
            <person name="Chang Q.C."/>
            <person name="Ding S.J."/>
            <person name="Wang X.J."/>
            <person name="Zhu J.G."/>
            <person name="Ruan X.D."/>
            <person name="Zhao L."/>
            <person name="Wei J.T."/>
            <person name="Ye R.Z."/>
            <person name="Que T.C."/>
            <person name="Du C.H."/>
            <person name="Zhou Y.H."/>
            <person name="Cheng J.X."/>
            <person name="Dai P.F."/>
            <person name="Guo W.B."/>
            <person name="Han X.H."/>
            <person name="Huang E.J."/>
            <person name="Li L.F."/>
            <person name="Wei W."/>
            <person name="Gao Y.C."/>
            <person name="Liu J.Z."/>
            <person name="Shao H.Z."/>
            <person name="Wang X."/>
            <person name="Wang C.C."/>
            <person name="Yang T.C."/>
            <person name="Huo Q.B."/>
            <person name="Li W."/>
            <person name="Chen H.Y."/>
            <person name="Chen S.E."/>
            <person name="Zhou L.G."/>
            <person name="Ni X.B."/>
            <person name="Tian J.H."/>
            <person name="Sheng Y."/>
            <person name="Liu T."/>
            <person name="Pan Y.S."/>
            <person name="Xia L.Y."/>
            <person name="Li J."/>
            <person name="Zhao F."/>
            <person name="Cao W.C."/>
        </authorList>
    </citation>
    <scope>NUCLEOTIDE SEQUENCE [LARGE SCALE GENOMIC DNA]</scope>
    <source>
        <strain evidence="1">Iper-2018</strain>
    </source>
</reference>
<organism evidence="1 2">
    <name type="scientific">Ixodes persulcatus</name>
    <name type="common">Taiga tick</name>
    <dbReference type="NCBI Taxonomy" id="34615"/>
    <lineage>
        <taxon>Eukaryota</taxon>
        <taxon>Metazoa</taxon>
        <taxon>Ecdysozoa</taxon>
        <taxon>Arthropoda</taxon>
        <taxon>Chelicerata</taxon>
        <taxon>Arachnida</taxon>
        <taxon>Acari</taxon>
        <taxon>Parasitiformes</taxon>
        <taxon>Ixodida</taxon>
        <taxon>Ixodoidea</taxon>
        <taxon>Ixodidae</taxon>
        <taxon>Ixodinae</taxon>
        <taxon>Ixodes</taxon>
    </lineage>
</organism>
<name>A0AC60Q4G4_IXOPE</name>
<accession>A0AC60Q4G4</accession>
<keyword evidence="2" id="KW-1185">Reference proteome</keyword>
<comment type="caution">
    <text evidence="1">The sequence shown here is derived from an EMBL/GenBank/DDBJ whole genome shotgun (WGS) entry which is preliminary data.</text>
</comment>
<evidence type="ECO:0000313" key="2">
    <source>
        <dbReference type="Proteomes" id="UP000805193"/>
    </source>
</evidence>
<dbReference type="EMBL" id="JABSTQ010009498">
    <property type="protein sequence ID" value="KAG0428669.1"/>
    <property type="molecule type" value="Genomic_DNA"/>
</dbReference>